<evidence type="ECO:0000313" key="1">
    <source>
        <dbReference type="EMBL" id="GBE59886.1"/>
    </source>
</evidence>
<accession>A0A2H6KA69</accession>
<dbReference type="EMBL" id="BDSA01000001">
    <property type="protein sequence ID" value="GBE59886.1"/>
    <property type="molecule type" value="Genomic_DNA"/>
</dbReference>
<dbReference type="OrthoDB" id="365886at2759"/>
<organism evidence="1 2">
    <name type="scientific">Babesia ovata</name>
    <dbReference type="NCBI Taxonomy" id="189622"/>
    <lineage>
        <taxon>Eukaryota</taxon>
        <taxon>Sar</taxon>
        <taxon>Alveolata</taxon>
        <taxon>Apicomplexa</taxon>
        <taxon>Aconoidasida</taxon>
        <taxon>Piroplasmida</taxon>
        <taxon>Babesiidae</taxon>
        <taxon>Babesia</taxon>
    </lineage>
</organism>
<dbReference type="RefSeq" id="XP_028866129.1">
    <property type="nucleotide sequence ID" value="XM_029010296.1"/>
</dbReference>
<keyword evidence="2" id="KW-1185">Reference proteome</keyword>
<dbReference type="Proteomes" id="UP000236319">
    <property type="component" value="Unassembled WGS sequence"/>
</dbReference>
<gene>
    <name evidence="1" type="ORF">BOVATA_013790</name>
</gene>
<name>A0A2H6KA69_9APIC</name>
<dbReference type="AlphaFoldDB" id="A0A2H6KA69"/>
<dbReference type="VEuPathDB" id="PiroplasmaDB:BOVATA_013790"/>
<dbReference type="GeneID" id="39873656"/>
<proteinExistence type="predicted"/>
<reference evidence="1 2" key="1">
    <citation type="journal article" date="2017" name="BMC Genomics">
        <title>Whole-genome assembly of Babesia ovata and comparative genomics between closely related pathogens.</title>
        <authorList>
            <person name="Yamagishi J."/>
            <person name="Asada M."/>
            <person name="Hakimi H."/>
            <person name="Tanaka T.Q."/>
            <person name="Sugimoto C."/>
            <person name="Kawazu S."/>
        </authorList>
    </citation>
    <scope>NUCLEOTIDE SEQUENCE [LARGE SCALE GENOMIC DNA]</scope>
    <source>
        <strain evidence="1 2">Miyake</strain>
    </source>
</reference>
<protein>
    <submittedName>
        <fullName evidence="1">GHKL domain-containing protein, putative</fullName>
    </submittedName>
</protein>
<evidence type="ECO:0000313" key="2">
    <source>
        <dbReference type="Proteomes" id="UP000236319"/>
    </source>
</evidence>
<sequence length="320" mass="36101">MQHNLQENEGDVSDECWDISCVNRLRTTVDTVHKSIAELHQSTLAFSDTVNRSYECLDQLLTLLAQCGVETDKLLELDGAKSAKEVNFRSLREIAHSTLAVCHKLRDFADVHVENALEKVAEYVITDTPERAPLPVTIRKRKMTTNELIYTLGEAPMVSFADYGREACLRKTVTQAHYELASAKAAYKQLLDCTELPRSGDNVIEMAANRIERTLRILSTSIRELIAMDKAYEDFFYAYLNAMENKDTQQTSNGKPIRGINSHAIDSILSSQQSKENEDHMKTYEKRLHDCAATMGSLMQEFIQSFSPIIPTEADAQSLL</sequence>
<comment type="caution">
    <text evidence="1">The sequence shown here is derived from an EMBL/GenBank/DDBJ whole genome shotgun (WGS) entry which is preliminary data.</text>
</comment>